<keyword evidence="6" id="KW-0472">Membrane</keyword>
<evidence type="ECO:0000256" key="4">
    <source>
        <dbReference type="ARBA" id="ARBA00022801"/>
    </source>
</evidence>
<gene>
    <name evidence="9" type="ORF">H1R13_15740</name>
</gene>
<dbReference type="Proteomes" id="UP000517694">
    <property type="component" value="Unassembled WGS sequence"/>
</dbReference>
<organism evidence="9 10">
    <name type="scientific">Streptomyces mexicanus</name>
    <dbReference type="NCBI Taxonomy" id="178566"/>
    <lineage>
        <taxon>Bacteria</taxon>
        <taxon>Bacillati</taxon>
        <taxon>Actinomycetota</taxon>
        <taxon>Actinomycetes</taxon>
        <taxon>Kitasatosporales</taxon>
        <taxon>Streptomycetaceae</taxon>
        <taxon>Streptomyces</taxon>
    </lineage>
</organism>
<dbReference type="OrthoDB" id="5242960at2"/>
<evidence type="ECO:0000256" key="5">
    <source>
        <dbReference type="ARBA" id="ARBA00022989"/>
    </source>
</evidence>
<comment type="caution">
    <text evidence="9">The sequence shown here is derived from an EMBL/GenBank/DDBJ whole genome shotgun (WGS) entry which is preliminary data.</text>
</comment>
<protein>
    <submittedName>
        <fullName evidence="9">Phosphatase PAP2 family protein</fullName>
    </submittedName>
</protein>
<dbReference type="InterPro" id="IPR000326">
    <property type="entry name" value="PAP2/HPO"/>
</dbReference>
<dbReference type="PANTHER" id="PTHR14969">
    <property type="entry name" value="SPHINGOSINE-1-PHOSPHATE PHOSPHOHYDROLASE"/>
    <property type="match status" value="1"/>
</dbReference>
<evidence type="ECO:0000259" key="8">
    <source>
        <dbReference type="SMART" id="SM00014"/>
    </source>
</evidence>
<evidence type="ECO:0000313" key="10">
    <source>
        <dbReference type="Proteomes" id="UP000517694"/>
    </source>
</evidence>
<dbReference type="AlphaFoldDB" id="A0A7X1LQV2"/>
<dbReference type="GO" id="GO:0016787">
    <property type="term" value="F:hydrolase activity"/>
    <property type="evidence" value="ECO:0007669"/>
    <property type="project" value="UniProtKB-KW"/>
</dbReference>
<keyword evidence="4" id="KW-0378">Hydrolase</keyword>
<evidence type="ECO:0000256" key="2">
    <source>
        <dbReference type="ARBA" id="ARBA00022475"/>
    </source>
</evidence>
<keyword evidence="10" id="KW-1185">Reference proteome</keyword>
<dbReference type="SMART" id="SM00014">
    <property type="entry name" value="acidPPc"/>
    <property type="match status" value="1"/>
</dbReference>
<evidence type="ECO:0000256" key="3">
    <source>
        <dbReference type="ARBA" id="ARBA00022692"/>
    </source>
</evidence>
<dbReference type="Pfam" id="PF01569">
    <property type="entry name" value="PAP2"/>
    <property type="match status" value="1"/>
</dbReference>
<keyword evidence="5" id="KW-1133">Transmembrane helix</keyword>
<feature type="compositionally biased region" description="Basic and acidic residues" evidence="7">
    <location>
        <begin position="87"/>
        <end position="103"/>
    </location>
</feature>
<accession>A0A7X1LQV2</accession>
<feature type="domain" description="Phosphatidic acid phosphatase type 2/haloperoxidase" evidence="8">
    <location>
        <begin position="60"/>
        <end position="170"/>
    </location>
</feature>
<keyword evidence="2" id="KW-1003">Cell membrane</keyword>
<dbReference type="PANTHER" id="PTHR14969:SF62">
    <property type="entry name" value="DECAPRENYLPHOSPHORYL-5-PHOSPHORIBOSE PHOSPHATASE RV3807C-RELATED"/>
    <property type="match status" value="1"/>
</dbReference>
<comment type="subcellular location">
    <subcellularLocation>
        <location evidence="1">Cell membrane</location>
        <topology evidence="1">Multi-pass membrane protein</topology>
    </subcellularLocation>
</comment>
<dbReference type="InterPro" id="IPR036938">
    <property type="entry name" value="PAP2/HPO_sf"/>
</dbReference>
<keyword evidence="3" id="KW-0812">Transmembrane</keyword>
<evidence type="ECO:0000256" key="7">
    <source>
        <dbReference type="SAM" id="MobiDB-lite"/>
    </source>
</evidence>
<name>A0A7X1LQV2_9ACTN</name>
<sequence length="181" mass="19099">MDVEAELCRLEAQPLRRVAGWRPGWVRQCMPAVAEAAEQTRLWWAVAAVLAGRGVRGKRAALAGLAAMAAAETVSNAVVKPLLQRRRPPEHLVPHDDVQDRPDSPSFPSGHTAAAAGFTAAVARVWPAAGALCATAAGAVAVQRVHSGAHYPSDVVAGAAIGVATAESVRRLPRHVHRLIW</sequence>
<dbReference type="EMBL" id="JACMHY010000005">
    <property type="protein sequence ID" value="MBC2866378.1"/>
    <property type="molecule type" value="Genomic_DNA"/>
</dbReference>
<dbReference type="RefSeq" id="WP_159672492.1">
    <property type="nucleotide sequence ID" value="NZ_JACMHY010000005.1"/>
</dbReference>
<evidence type="ECO:0000256" key="6">
    <source>
        <dbReference type="ARBA" id="ARBA00023136"/>
    </source>
</evidence>
<evidence type="ECO:0000313" key="9">
    <source>
        <dbReference type="EMBL" id="MBC2866378.1"/>
    </source>
</evidence>
<proteinExistence type="predicted"/>
<dbReference type="Gene3D" id="1.20.144.10">
    <property type="entry name" value="Phosphatidic acid phosphatase type 2/haloperoxidase"/>
    <property type="match status" value="1"/>
</dbReference>
<dbReference type="SUPFAM" id="SSF48317">
    <property type="entry name" value="Acid phosphatase/Vanadium-dependent haloperoxidase"/>
    <property type="match status" value="1"/>
</dbReference>
<dbReference type="GO" id="GO:0005886">
    <property type="term" value="C:plasma membrane"/>
    <property type="evidence" value="ECO:0007669"/>
    <property type="project" value="UniProtKB-SubCell"/>
</dbReference>
<feature type="region of interest" description="Disordered" evidence="7">
    <location>
        <begin position="85"/>
        <end position="110"/>
    </location>
</feature>
<evidence type="ECO:0000256" key="1">
    <source>
        <dbReference type="ARBA" id="ARBA00004651"/>
    </source>
</evidence>
<reference evidence="9 10" key="1">
    <citation type="submission" date="2020-08" db="EMBL/GenBank/DDBJ databases">
        <title>Whole-Genome Sequence of French Clinical Streptomyces mexicanus Strain Q0842.</title>
        <authorList>
            <person name="Boxberger M."/>
            <person name="La Scola B."/>
        </authorList>
    </citation>
    <scope>NUCLEOTIDE SEQUENCE [LARGE SCALE GENOMIC DNA]</scope>
    <source>
        <strain evidence="9 10">Marseille-Q0842</strain>
    </source>
</reference>